<sequence length="863" mass="87942">MASADAASSAVSRIASQLGPFEGPSRSATVQRLRHWVLAQAAREVDTDDPAGYLARLADVWASGAPPDAHVSALSVKVGGAEAEPGEALRMLFADELPASAACSFLHGAAAQGATKCAFEYGLGSGVVPTAEGVFSLRLGVAHGPFARKLDGSLVLGDARDGLAYGGVVEQVFPGGVRVLGRQADSGEWVGPVLVVWPDGTGEVQLSVATACQGRSVPATSMKHNLTAKQAAAMANRLRLPRLASGPLRAAVAMVPGLAMEDLGCDGHPASPHAAGDHGPVDETASKRAPGLPAVRVPSPLAAGPSSAQAPGTGAASESSATDDDTPAASPTPAPASHRHMTHEQHVQARRTRASAEVRRLLSSVTVDHLGGGRSEQGRVATVEIDQSVEEALAVLTEHSVLSCPVVDPAAASGRGAYVAVVHIADIFASMVEVLGKHSSSAPETAGPSATPSAPGSPASARPDLPTVDVAVGTAGAARPHPLSPQQDGGLAPAARRSPLSAGVRHSASFAAPAPAASPLSTAASGSAKDADGPFAPAPASGAGSPPNQHARRRSAASRSSSAHDMRSALAHQKRLMRLTVRDVLGMAMAATATHSQGAVAATDIAGDAPSSRHVADLATSSGSAGTPEAVGTPLSLRDAVGTDDVSASGDSTPRLKELPRTAFRQLPAGCPAVFAAHVLAAGAHAVPVVNAEGVLVRVVTQADIIRFLAAGLEHMPTSRTLTLADLGLDTAGAERLVVARFDERAIDVFRRMRRSGSSAVPVLDEYGSMSANLSMTDAKAAAKHASIGMLQLPLHAFFRAMASTSDIRSPSIYCRGVDPLHRCILTLAATRIHQVYFVDSTVRPTGVLRVSDVLRVLLGEEP</sequence>
<accession>A0A5A8CX36</accession>
<dbReference type="EMBL" id="VLTN01000002">
    <property type="protein sequence ID" value="KAA0157084.1"/>
    <property type="molecule type" value="Genomic_DNA"/>
</dbReference>
<feature type="region of interest" description="Disordered" evidence="4">
    <location>
        <begin position="439"/>
        <end position="571"/>
    </location>
</feature>
<evidence type="ECO:0000259" key="5">
    <source>
        <dbReference type="PROSITE" id="PS51371"/>
    </source>
</evidence>
<evidence type="ECO:0000256" key="4">
    <source>
        <dbReference type="SAM" id="MobiDB-lite"/>
    </source>
</evidence>
<name>A0A5A8CX36_CAFRO</name>
<feature type="compositionally biased region" description="Low complexity" evidence="4">
    <location>
        <begin position="310"/>
        <end position="320"/>
    </location>
</feature>
<protein>
    <recommendedName>
        <fullName evidence="5">CBS domain-containing protein</fullName>
    </recommendedName>
</protein>
<dbReference type="InterPro" id="IPR050511">
    <property type="entry name" value="AMPK_gamma/SDS23_families"/>
</dbReference>
<dbReference type="Gene3D" id="3.10.580.10">
    <property type="entry name" value="CBS-domain"/>
    <property type="match status" value="2"/>
</dbReference>
<dbReference type="PROSITE" id="PS51371">
    <property type="entry name" value="CBS"/>
    <property type="match status" value="1"/>
</dbReference>
<evidence type="ECO:0000256" key="3">
    <source>
        <dbReference type="PROSITE-ProRule" id="PRU00703"/>
    </source>
</evidence>
<dbReference type="Proteomes" id="UP000323011">
    <property type="component" value="Unassembled WGS sequence"/>
</dbReference>
<feature type="compositionally biased region" description="Low complexity" evidence="4">
    <location>
        <begin position="507"/>
        <end position="547"/>
    </location>
</feature>
<evidence type="ECO:0000256" key="2">
    <source>
        <dbReference type="ARBA" id="ARBA00023122"/>
    </source>
</evidence>
<keyword evidence="2 3" id="KW-0129">CBS domain</keyword>
<dbReference type="SMART" id="SM00116">
    <property type="entry name" value="CBS"/>
    <property type="match status" value="4"/>
</dbReference>
<proteinExistence type="predicted"/>
<reference evidence="6 7" key="1">
    <citation type="submission" date="2019-07" db="EMBL/GenBank/DDBJ databases">
        <title>Genomes of Cafeteria roenbergensis.</title>
        <authorList>
            <person name="Fischer M.G."/>
            <person name="Hackl T."/>
            <person name="Roman M."/>
        </authorList>
    </citation>
    <scope>NUCLEOTIDE SEQUENCE [LARGE SCALE GENOMIC DNA]</scope>
    <source>
        <strain evidence="6 7">BVI</strain>
    </source>
</reference>
<feature type="domain" description="CBS" evidence="5">
    <location>
        <begin position="374"/>
        <end position="440"/>
    </location>
</feature>
<keyword evidence="1" id="KW-0677">Repeat</keyword>
<dbReference type="AlphaFoldDB" id="A0A5A8CX36"/>
<evidence type="ECO:0000313" key="7">
    <source>
        <dbReference type="Proteomes" id="UP000323011"/>
    </source>
</evidence>
<feature type="region of interest" description="Disordered" evidence="4">
    <location>
        <begin position="613"/>
        <end position="635"/>
    </location>
</feature>
<dbReference type="Pfam" id="PF00571">
    <property type="entry name" value="CBS"/>
    <property type="match status" value="1"/>
</dbReference>
<evidence type="ECO:0000313" key="6">
    <source>
        <dbReference type="EMBL" id="KAA0157084.1"/>
    </source>
</evidence>
<dbReference type="PANTHER" id="PTHR13780">
    <property type="entry name" value="AMP-ACTIVATED PROTEIN KINASE, GAMMA REGULATORY SUBUNIT"/>
    <property type="match status" value="1"/>
</dbReference>
<keyword evidence="7" id="KW-1185">Reference proteome</keyword>
<feature type="region of interest" description="Disordered" evidence="4">
    <location>
        <begin position="266"/>
        <end position="354"/>
    </location>
</feature>
<dbReference type="InterPro" id="IPR000644">
    <property type="entry name" value="CBS_dom"/>
</dbReference>
<feature type="compositionally biased region" description="Basic and acidic residues" evidence="4">
    <location>
        <begin position="275"/>
        <end position="286"/>
    </location>
</feature>
<feature type="compositionally biased region" description="Low complexity" evidence="4">
    <location>
        <begin position="439"/>
        <end position="478"/>
    </location>
</feature>
<dbReference type="CDD" id="cd02205">
    <property type="entry name" value="CBS_pair_SF"/>
    <property type="match status" value="1"/>
</dbReference>
<dbReference type="InterPro" id="IPR046342">
    <property type="entry name" value="CBS_dom_sf"/>
</dbReference>
<comment type="caution">
    <text evidence="6">The sequence shown here is derived from an EMBL/GenBank/DDBJ whole genome shotgun (WGS) entry which is preliminary data.</text>
</comment>
<gene>
    <name evidence="6" type="ORF">FNF29_00436</name>
</gene>
<dbReference type="SUPFAM" id="SSF54631">
    <property type="entry name" value="CBS-domain pair"/>
    <property type="match status" value="3"/>
</dbReference>
<organism evidence="6 7">
    <name type="scientific">Cafeteria roenbergensis</name>
    <name type="common">Marine flagellate</name>
    <dbReference type="NCBI Taxonomy" id="33653"/>
    <lineage>
        <taxon>Eukaryota</taxon>
        <taxon>Sar</taxon>
        <taxon>Stramenopiles</taxon>
        <taxon>Bigyra</taxon>
        <taxon>Opalozoa</taxon>
        <taxon>Bicosoecida</taxon>
        <taxon>Cafeteriaceae</taxon>
        <taxon>Cafeteria</taxon>
    </lineage>
</organism>
<evidence type="ECO:0000256" key="1">
    <source>
        <dbReference type="ARBA" id="ARBA00022737"/>
    </source>
</evidence>